<evidence type="ECO:0000256" key="2">
    <source>
        <dbReference type="ARBA" id="ARBA00005528"/>
    </source>
</evidence>
<evidence type="ECO:0000256" key="11">
    <source>
        <dbReference type="ARBA" id="ARBA00047944"/>
    </source>
</evidence>
<dbReference type="InterPro" id="IPR046887">
    <property type="entry name" value="RsmE_PUA-like"/>
</dbReference>
<evidence type="ECO:0000313" key="16">
    <source>
        <dbReference type="Proteomes" id="UP000019222"/>
    </source>
</evidence>
<keyword evidence="9 12" id="KW-0949">S-adenosyl-L-methionine</keyword>
<gene>
    <name evidence="15" type="ORF">B843_09545</name>
</gene>
<dbReference type="AlphaFoldDB" id="W5Y308"/>
<evidence type="ECO:0000256" key="3">
    <source>
        <dbReference type="ARBA" id="ARBA00012328"/>
    </source>
</evidence>
<dbReference type="InterPro" id="IPR029028">
    <property type="entry name" value="Alpha/beta_knot_MTases"/>
</dbReference>
<dbReference type="Gene3D" id="2.40.240.20">
    <property type="entry name" value="Hypothetical PUA domain-like, domain 1"/>
    <property type="match status" value="1"/>
</dbReference>
<evidence type="ECO:0000313" key="15">
    <source>
        <dbReference type="EMBL" id="AHI23294.1"/>
    </source>
</evidence>
<evidence type="ECO:0000256" key="7">
    <source>
        <dbReference type="ARBA" id="ARBA00022603"/>
    </source>
</evidence>
<keyword evidence="5 12" id="KW-0963">Cytoplasm</keyword>
<dbReference type="GO" id="GO:0070042">
    <property type="term" value="F:rRNA (uridine-N3-)-methyltransferase activity"/>
    <property type="evidence" value="ECO:0007669"/>
    <property type="project" value="TreeGrafter"/>
</dbReference>
<sequence>MSLPVFIADLDAVLEGTFAALPEAGQAFTLTGPEGRHAVSVKRIAVGEKIALVDGRGGRAIAEVTATRGKDTLEARIVEREELPAPTPTVTVIQALPKSERSELAVDLLTQGGADRIVPWEASRCVAKWQGAKRGKGVQKWRQAAIAAAKQSRRPRLPEVTEPMRTAQVAAMLGEFDLVLILHEEAAAPIAQVPLDRAGSIAVIIGPEGGVSPEEVEQLTRAGATAVKLGPEVLRTASAGIVALAAIGVRTDRW</sequence>
<dbReference type="CDD" id="cd18084">
    <property type="entry name" value="RsmE-like"/>
    <property type="match status" value="1"/>
</dbReference>
<evidence type="ECO:0000259" key="14">
    <source>
        <dbReference type="Pfam" id="PF20260"/>
    </source>
</evidence>
<dbReference type="eggNOG" id="COG1385">
    <property type="taxonomic scope" value="Bacteria"/>
</dbReference>
<protein>
    <recommendedName>
        <fullName evidence="4 12">Ribosomal RNA small subunit methyltransferase E</fullName>
        <ecNumber evidence="3 12">2.1.1.193</ecNumber>
    </recommendedName>
</protein>
<name>W5Y308_9CORY</name>
<dbReference type="InterPro" id="IPR006700">
    <property type="entry name" value="RsmE"/>
</dbReference>
<evidence type="ECO:0000256" key="5">
    <source>
        <dbReference type="ARBA" id="ARBA00022490"/>
    </source>
</evidence>
<keyword evidence="8 12" id="KW-0808">Transferase</keyword>
<dbReference type="EC" id="2.1.1.193" evidence="3 12"/>
<dbReference type="EMBL" id="CP004353">
    <property type="protein sequence ID" value="AHI23294.1"/>
    <property type="molecule type" value="Genomic_DNA"/>
</dbReference>
<dbReference type="PANTHER" id="PTHR30027:SF3">
    <property type="entry name" value="16S RRNA (URACIL(1498)-N(3))-METHYLTRANSFERASE"/>
    <property type="match status" value="1"/>
</dbReference>
<evidence type="ECO:0000256" key="1">
    <source>
        <dbReference type="ARBA" id="ARBA00004496"/>
    </source>
</evidence>
<keyword evidence="7 12" id="KW-0489">Methyltransferase</keyword>
<comment type="catalytic activity">
    <reaction evidence="11 12">
        <text>uridine(1498) in 16S rRNA + S-adenosyl-L-methionine = N(3)-methyluridine(1498) in 16S rRNA + S-adenosyl-L-homocysteine + H(+)</text>
        <dbReference type="Rhea" id="RHEA:42920"/>
        <dbReference type="Rhea" id="RHEA-COMP:10283"/>
        <dbReference type="Rhea" id="RHEA-COMP:10284"/>
        <dbReference type="ChEBI" id="CHEBI:15378"/>
        <dbReference type="ChEBI" id="CHEBI:57856"/>
        <dbReference type="ChEBI" id="CHEBI:59789"/>
        <dbReference type="ChEBI" id="CHEBI:65315"/>
        <dbReference type="ChEBI" id="CHEBI:74502"/>
        <dbReference type="EC" id="2.1.1.193"/>
    </reaction>
</comment>
<feature type="domain" description="Ribosomal RNA small subunit methyltransferase E methyltransferase" evidence="13">
    <location>
        <begin position="88"/>
        <end position="247"/>
    </location>
</feature>
<dbReference type="SUPFAM" id="SSF75217">
    <property type="entry name" value="alpha/beta knot"/>
    <property type="match status" value="1"/>
</dbReference>
<dbReference type="SUPFAM" id="SSF88697">
    <property type="entry name" value="PUA domain-like"/>
    <property type="match status" value="1"/>
</dbReference>
<dbReference type="InterPro" id="IPR046886">
    <property type="entry name" value="RsmE_MTase_dom"/>
</dbReference>
<evidence type="ECO:0000259" key="13">
    <source>
        <dbReference type="Pfam" id="PF04452"/>
    </source>
</evidence>
<dbReference type="Pfam" id="PF04452">
    <property type="entry name" value="Methyltrans_RNA"/>
    <property type="match status" value="1"/>
</dbReference>
<proteinExistence type="inferred from homology"/>
<dbReference type="FunFam" id="3.40.1280.10:FF:000023">
    <property type="entry name" value="Ribosomal RNA small subunit methyltransferase E"/>
    <property type="match status" value="1"/>
</dbReference>
<keyword evidence="6 12" id="KW-0698">rRNA processing</keyword>
<evidence type="ECO:0000256" key="8">
    <source>
        <dbReference type="ARBA" id="ARBA00022679"/>
    </source>
</evidence>
<dbReference type="GO" id="GO:0005737">
    <property type="term" value="C:cytoplasm"/>
    <property type="evidence" value="ECO:0007669"/>
    <property type="project" value="UniProtKB-SubCell"/>
</dbReference>
<evidence type="ECO:0000256" key="9">
    <source>
        <dbReference type="ARBA" id="ARBA00022691"/>
    </source>
</evidence>
<evidence type="ECO:0000256" key="6">
    <source>
        <dbReference type="ARBA" id="ARBA00022552"/>
    </source>
</evidence>
<dbReference type="GO" id="GO:0070475">
    <property type="term" value="P:rRNA base methylation"/>
    <property type="evidence" value="ECO:0007669"/>
    <property type="project" value="TreeGrafter"/>
</dbReference>
<dbReference type="Gene3D" id="3.40.1280.10">
    <property type="match status" value="1"/>
</dbReference>
<keyword evidence="16" id="KW-1185">Reference proteome</keyword>
<dbReference type="InterPro" id="IPR015947">
    <property type="entry name" value="PUA-like_sf"/>
</dbReference>
<dbReference type="RefSeq" id="WP_025253305.1">
    <property type="nucleotide sequence ID" value="NZ_CP004353.1"/>
</dbReference>
<dbReference type="PATRIC" id="fig|1224164.3.peg.1927"/>
<dbReference type="NCBIfam" id="TIGR00046">
    <property type="entry name" value="RsmE family RNA methyltransferase"/>
    <property type="match status" value="1"/>
</dbReference>
<dbReference type="Proteomes" id="UP000019222">
    <property type="component" value="Chromosome"/>
</dbReference>
<comment type="function">
    <text evidence="10 12">Specifically methylates the N3 position of the uracil ring of uridine 1498 (m3U1498) in 16S rRNA. Acts on the fully assembled 30S ribosomal subunit.</text>
</comment>
<dbReference type="NCBIfam" id="NF008693">
    <property type="entry name" value="PRK11713.2-3"/>
    <property type="match status" value="1"/>
</dbReference>
<feature type="domain" description="Ribosomal RNA small subunit methyltransferase E PUA-like" evidence="14">
    <location>
        <begin position="30"/>
        <end position="77"/>
    </location>
</feature>
<accession>W5Y308</accession>
<comment type="similarity">
    <text evidence="2 12">Belongs to the RNA methyltransferase RsmE family.</text>
</comment>
<comment type="subcellular location">
    <subcellularLocation>
        <location evidence="1 12">Cytoplasm</location>
    </subcellularLocation>
</comment>
<evidence type="ECO:0000256" key="12">
    <source>
        <dbReference type="PIRNR" id="PIRNR015601"/>
    </source>
</evidence>
<reference evidence="15 16" key="1">
    <citation type="submission" date="2013-02" db="EMBL/GenBank/DDBJ databases">
        <title>The complete genome sequence of Corynebacterium vitaeruminis DSM 20294.</title>
        <authorList>
            <person name="Ruckert C."/>
            <person name="Albersmeier A."/>
            <person name="Kalinowski J."/>
        </authorList>
    </citation>
    <scope>NUCLEOTIDE SEQUENCE [LARGE SCALE GENOMIC DNA]</scope>
    <source>
        <strain evidence="16">ATCC 10234</strain>
    </source>
</reference>
<dbReference type="HOGENOM" id="CLU_067442_2_0_11"/>
<dbReference type="KEGG" id="cvt:B843_09545"/>
<dbReference type="STRING" id="1224164.B843_09545"/>
<dbReference type="Pfam" id="PF20260">
    <property type="entry name" value="PUA_4"/>
    <property type="match status" value="1"/>
</dbReference>
<dbReference type="PIRSF" id="PIRSF015601">
    <property type="entry name" value="MTase_slr0722"/>
    <property type="match status" value="1"/>
</dbReference>
<evidence type="ECO:0000256" key="4">
    <source>
        <dbReference type="ARBA" id="ARBA00013673"/>
    </source>
</evidence>
<evidence type="ECO:0000256" key="10">
    <source>
        <dbReference type="ARBA" id="ARBA00025699"/>
    </source>
</evidence>
<dbReference type="InterPro" id="IPR029026">
    <property type="entry name" value="tRNA_m1G_MTases_N"/>
</dbReference>
<organism evidence="15 16">
    <name type="scientific">Corynebacterium vitaeruminis DSM 20294</name>
    <dbReference type="NCBI Taxonomy" id="1224164"/>
    <lineage>
        <taxon>Bacteria</taxon>
        <taxon>Bacillati</taxon>
        <taxon>Actinomycetota</taxon>
        <taxon>Actinomycetes</taxon>
        <taxon>Mycobacteriales</taxon>
        <taxon>Corynebacteriaceae</taxon>
        <taxon>Corynebacterium</taxon>
    </lineage>
</organism>
<dbReference type="PANTHER" id="PTHR30027">
    <property type="entry name" value="RIBOSOMAL RNA SMALL SUBUNIT METHYLTRANSFERASE E"/>
    <property type="match status" value="1"/>
</dbReference>